<keyword evidence="2" id="KW-1185">Reference proteome</keyword>
<reference evidence="1 2" key="1">
    <citation type="journal article" date="2018" name="G3 (Bethesda)">
        <title>Phylogenetic and Phylogenomic Definition of Rhizopus Species.</title>
        <authorList>
            <person name="Gryganskyi A.P."/>
            <person name="Golan J."/>
            <person name="Dolatabadi S."/>
            <person name="Mondo S."/>
            <person name="Robb S."/>
            <person name="Idnurm A."/>
            <person name="Muszewska A."/>
            <person name="Steczkiewicz K."/>
            <person name="Masonjones S."/>
            <person name="Liao H.L."/>
            <person name="Gajdeczka M.T."/>
            <person name="Anike F."/>
            <person name="Vuek A."/>
            <person name="Anishchenko I.M."/>
            <person name="Voigt K."/>
            <person name="de Hoog G.S."/>
            <person name="Smith M.E."/>
            <person name="Heitman J."/>
            <person name="Vilgalys R."/>
            <person name="Stajich J.E."/>
        </authorList>
    </citation>
    <scope>NUCLEOTIDE SEQUENCE [LARGE SCALE GENOMIC DNA]</scope>
    <source>
        <strain evidence="1 2">CBS 357.93</strain>
    </source>
</reference>
<dbReference type="EMBL" id="PJQL01002825">
    <property type="protein sequence ID" value="RCH82970.1"/>
    <property type="molecule type" value="Genomic_DNA"/>
</dbReference>
<dbReference type="AlphaFoldDB" id="A0A367IZ83"/>
<comment type="caution">
    <text evidence="1">The sequence shown here is derived from an EMBL/GenBank/DDBJ whole genome shotgun (WGS) entry which is preliminary data.</text>
</comment>
<evidence type="ECO:0000313" key="1">
    <source>
        <dbReference type="EMBL" id="RCH82970.1"/>
    </source>
</evidence>
<accession>A0A367IZ83</accession>
<dbReference type="Proteomes" id="UP000252139">
    <property type="component" value="Unassembled WGS sequence"/>
</dbReference>
<protein>
    <submittedName>
        <fullName evidence="1">Uncharacterized protein</fullName>
    </submittedName>
</protein>
<sequence>MRLTVEVYNFTVTSIPVITFCQKGSVKAKMNVGNQSYSIAIISYHPGLIEYMIRNFQINFVHSVKGDVSTGFGITPMVELKQA</sequence>
<proteinExistence type="predicted"/>
<name>A0A367IZ83_RHIAZ</name>
<organism evidence="1 2">
    <name type="scientific">Rhizopus azygosporus</name>
    <name type="common">Rhizopus microsporus var. azygosporus</name>
    <dbReference type="NCBI Taxonomy" id="86630"/>
    <lineage>
        <taxon>Eukaryota</taxon>
        <taxon>Fungi</taxon>
        <taxon>Fungi incertae sedis</taxon>
        <taxon>Mucoromycota</taxon>
        <taxon>Mucoromycotina</taxon>
        <taxon>Mucoromycetes</taxon>
        <taxon>Mucorales</taxon>
        <taxon>Mucorineae</taxon>
        <taxon>Rhizopodaceae</taxon>
        <taxon>Rhizopus</taxon>
    </lineage>
</organism>
<gene>
    <name evidence="1" type="ORF">CU097_006931</name>
</gene>
<evidence type="ECO:0000313" key="2">
    <source>
        <dbReference type="Proteomes" id="UP000252139"/>
    </source>
</evidence>